<dbReference type="EMBL" id="QXFT01001121">
    <property type="protein sequence ID" value="KAE9328234.1"/>
    <property type="molecule type" value="Genomic_DNA"/>
</dbReference>
<organism evidence="2 3">
    <name type="scientific">Phytophthora rubi</name>
    <dbReference type="NCBI Taxonomy" id="129364"/>
    <lineage>
        <taxon>Eukaryota</taxon>
        <taxon>Sar</taxon>
        <taxon>Stramenopiles</taxon>
        <taxon>Oomycota</taxon>
        <taxon>Peronosporomycetes</taxon>
        <taxon>Peronosporales</taxon>
        <taxon>Peronosporaceae</taxon>
        <taxon>Phytophthora</taxon>
    </lineage>
</organism>
<evidence type="ECO:0000313" key="2">
    <source>
        <dbReference type="EMBL" id="KAE9328234.1"/>
    </source>
</evidence>
<dbReference type="Proteomes" id="UP000434957">
    <property type="component" value="Unassembled WGS sequence"/>
</dbReference>
<proteinExistence type="predicted"/>
<gene>
    <name evidence="2" type="ORF">PR003_g15827</name>
</gene>
<name>A0A6A4F2Z7_9STRA</name>
<sequence>MTDNDVAPALEEGVEDVEDVEMNDDDVPVTGLT</sequence>
<keyword evidence="3" id="KW-1185">Reference proteome</keyword>
<accession>A0A6A4F2Z7</accession>
<feature type="compositionally biased region" description="Acidic residues" evidence="1">
    <location>
        <begin position="12"/>
        <end position="27"/>
    </location>
</feature>
<dbReference type="AlphaFoldDB" id="A0A6A4F2Z7"/>
<protein>
    <submittedName>
        <fullName evidence="2">Uncharacterized protein</fullName>
    </submittedName>
</protein>
<feature type="region of interest" description="Disordered" evidence="1">
    <location>
        <begin position="1"/>
        <end position="33"/>
    </location>
</feature>
<evidence type="ECO:0000313" key="3">
    <source>
        <dbReference type="Proteomes" id="UP000434957"/>
    </source>
</evidence>
<evidence type="ECO:0000256" key="1">
    <source>
        <dbReference type="SAM" id="MobiDB-lite"/>
    </source>
</evidence>
<comment type="caution">
    <text evidence="2">The sequence shown here is derived from an EMBL/GenBank/DDBJ whole genome shotgun (WGS) entry which is preliminary data.</text>
</comment>
<reference evidence="2 3" key="1">
    <citation type="submission" date="2018-08" db="EMBL/GenBank/DDBJ databases">
        <title>Genomic investigation of the strawberry pathogen Phytophthora fragariae indicates pathogenicity is determined by transcriptional variation in three key races.</title>
        <authorList>
            <person name="Adams T.M."/>
            <person name="Armitage A.D."/>
            <person name="Sobczyk M.K."/>
            <person name="Bates H.J."/>
            <person name="Dunwell J.M."/>
            <person name="Nellist C.F."/>
            <person name="Harrison R.J."/>
        </authorList>
    </citation>
    <scope>NUCLEOTIDE SEQUENCE [LARGE SCALE GENOMIC DNA]</scope>
    <source>
        <strain evidence="2 3">SCRP333</strain>
    </source>
</reference>